<gene>
    <name evidence="7" type="ORF">SCHCODRAFT_258361</name>
</gene>
<dbReference type="InterPro" id="IPR051694">
    <property type="entry name" value="Immunoregulatory_rcpt-like"/>
</dbReference>
<evidence type="ECO:0000313" key="7">
    <source>
        <dbReference type="EMBL" id="EFI93397.1"/>
    </source>
</evidence>
<feature type="compositionally biased region" description="Low complexity" evidence="5">
    <location>
        <begin position="467"/>
        <end position="478"/>
    </location>
</feature>
<dbReference type="GO" id="GO:0071944">
    <property type="term" value="C:cell periphery"/>
    <property type="evidence" value="ECO:0007669"/>
    <property type="project" value="UniProtKB-ARBA"/>
</dbReference>
<sequence>MPSQNFTIDNVSPLISYTPPGQWRTGSASDDNLANKYSDGGTFIVTNTAGTKASFSFNGTDIYIYGAKRDNHGKYTVSLDGGSSNEFDGYSKDAIFQVPLYTAGSLDASKMHTVVITCEEDYYLDIDFITWTAKIGKDTEPPQTTIQDTNSDFEYSGTWTTSSDDIPSLSEFKGGTAHQTRDSNSYVTLNFTGQAVDLFGGVGPSRGPYTVQLDGGEEQTFNATNTNIGVQIMLYHADNLGGGEHSLKVANAPANTGDGLVIDYAVYYQADDGDSSSGSDSSGISTGAIIGIVVAVVVGLAVAALVAFFVWRRKKKANREEGVWSDKAPSIHGASPQPYMYSQAPSGSQSALPTSPSQYPGSVPSQYGGQPPSQYGSQAYDTRSYAAPSFAQGQPPVGGAPTSQTGSSSNIYNPWSDNTSNSDGTSSGHRPGASQSFTQGAAPGPLYAVNQDGEQAAPARRGKQMGAAVPAAQAQAPPSNLTPEELAHQRMLVEGREQDFGPLPPNYDQATQPFSR</sequence>
<evidence type="ECO:0000256" key="2">
    <source>
        <dbReference type="ARBA" id="ARBA00022692"/>
    </source>
</evidence>
<organism evidence="8">
    <name type="scientific">Schizophyllum commune (strain H4-8 / FGSC 9210)</name>
    <name type="common">Split gill fungus</name>
    <dbReference type="NCBI Taxonomy" id="578458"/>
    <lineage>
        <taxon>Eukaryota</taxon>
        <taxon>Fungi</taxon>
        <taxon>Dikarya</taxon>
        <taxon>Basidiomycota</taxon>
        <taxon>Agaricomycotina</taxon>
        <taxon>Agaricomycetes</taxon>
        <taxon>Agaricomycetidae</taxon>
        <taxon>Agaricales</taxon>
        <taxon>Schizophyllaceae</taxon>
        <taxon>Schizophyllum</taxon>
    </lineage>
</organism>
<keyword evidence="2 6" id="KW-0812">Transmembrane</keyword>
<feature type="compositionally biased region" description="Polar residues" evidence="5">
    <location>
        <begin position="401"/>
        <end position="415"/>
    </location>
</feature>
<keyword evidence="8" id="KW-1185">Reference proteome</keyword>
<keyword evidence="4 6" id="KW-0472">Membrane</keyword>
<dbReference type="KEGG" id="scm:SCHCO_02602315"/>
<dbReference type="OMA" id="YDQAVEP"/>
<feature type="compositionally biased region" description="Low complexity" evidence="5">
    <location>
        <begin position="416"/>
        <end position="428"/>
    </location>
</feature>
<dbReference type="HOGENOM" id="CLU_528020_0_0_1"/>
<evidence type="ECO:0000313" key="8">
    <source>
        <dbReference type="Proteomes" id="UP000007431"/>
    </source>
</evidence>
<dbReference type="PANTHER" id="PTHR15549:SF30">
    <property type="entry name" value="MID2 DOMAIN-CONTAINING PROTEIN"/>
    <property type="match status" value="1"/>
</dbReference>
<accession>D8QFE7</accession>
<dbReference type="GeneID" id="9591792"/>
<evidence type="ECO:0000256" key="3">
    <source>
        <dbReference type="ARBA" id="ARBA00022989"/>
    </source>
</evidence>
<feature type="region of interest" description="Disordered" evidence="5">
    <location>
        <begin position="320"/>
        <end position="516"/>
    </location>
</feature>
<proteinExistence type="predicted"/>
<dbReference type="RefSeq" id="XP_003028300.1">
    <property type="nucleotide sequence ID" value="XM_003028254.1"/>
</dbReference>
<evidence type="ECO:0000256" key="5">
    <source>
        <dbReference type="SAM" id="MobiDB-lite"/>
    </source>
</evidence>
<dbReference type="Gene3D" id="2.60.120.260">
    <property type="entry name" value="Galactose-binding domain-like"/>
    <property type="match status" value="2"/>
</dbReference>
<dbReference type="EMBL" id="GL377311">
    <property type="protein sequence ID" value="EFI93397.1"/>
    <property type="molecule type" value="Genomic_DNA"/>
</dbReference>
<dbReference type="Proteomes" id="UP000007431">
    <property type="component" value="Unassembled WGS sequence"/>
</dbReference>
<dbReference type="InParanoid" id="D8QFE7"/>
<protein>
    <submittedName>
        <fullName evidence="7">Uncharacterized protein</fullName>
    </submittedName>
</protein>
<evidence type="ECO:0000256" key="4">
    <source>
        <dbReference type="ARBA" id="ARBA00023136"/>
    </source>
</evidence>
<evidence type="ECO:0000256" key="1">
    <source>
        <dbReference type="ARBA" id="ARBA00004167"/>
    </source>
</evidence>
<name>D8QFE7_SCHCM</name>
<reference evidence="7 8" key="1">
    <citation type="journal article" date="2010" name="Nat. Biotechnol.">
        <title>Genome sequence of the model mushroom Schizophyllum commune.</title>
        <authorList>
            <person name="Ohm R.A."/>
            <person name="de Jong J.F."/>
            <person name="Lugones L.G."/>
            <person name="Aerts A."/>
            <person name="Kothe E."/>
            <person name="Stajich J.E."/>
            <person name="de Vries R.P."/>
            <person name="Record E."/>
            <person name="Levasseur A."/>
            <person name="Baker S.E."/>
            <person name="Bartholomew K.A."/>
            <person name="Coutinho P.M."/>
            <person name="Erdmann S."/>
            <person name="Fowler T.J."/>
            <person name="Gathman A.C."/>
            <person name="Lombard V."/>
            <person name="Henrissat B."/>
            <person name="Knabe N."/>
            <person name="Kuees U."/>
            <person name="Lilly W.W."/>
            <person name="Lindquist E."/>
            <person name="Lucas S."/>
            <person name="Magnuson J.K."/>
            <person name="Piumi F."/>
            <person name="Raudaskoski M."/>
            <person name="Salamov A."/>
            <person name="Schmutz J."/>
            <person name="Schwarze F.W.M.R."/>
            <person name="vanKuyk P.A."/>
            <person name="Horton J.S."/>
            <person name="Grigoriev I.V."/>
            <person name="Woesten H.A.B."/>
        </authorList>
    </citation>
    <scope>NUCLEOTIDE SEQUENCE [LARGE SCALE GENOMIC DNA]</scope>
    <source>
        <strain evidence="8">H4-8 / FGSC 9210</strain>
    </source>
</reference>
<feature type="compositionally biased region" description="Polar residues" evidence="5">
    <location>
        <begin position="343"/>
        <end position="381"/>
    </location>
</feature>
<dbReference type="eggNOG" id="ENOG502SRM3">
    <property type="taxonomic scope" value="Eukaryota"/>
</dbReference>
<dbReference type="AlphaFoldDB" id="D8QFE7"/>
<dbReference type="OrthoDB" id="2563669at2759"/>
<comment type="subcellular location">
    <subcellularLocation>
        <location evidence="1">Membrane</location>
        <topology evidence="1">Single-pass membrane protein</topology>
    </subcellularLocation>
</comment>
<dbReference type="PANTHER" id="PTHR15549">
    <property type="entry name" value="PAIRED IMMUNOGLOBULIN-LIKE TYPE 2 RECEPTOR"/>
    <property type="match status" value="1"/>
</dbReference>
<evidence type="ECO:0000256" key="6">
    <source>
        <dbReference type="SAM" id="Phobius"/>
    </source>
</evidence>
<keyword evidence="3 6" id="KW-1133">Transmembrane helix</keyword>
<feature type="transmembrane region" description="Helical" evidence="6">
    <location>
        <begin position="288"/>
        <end position="311"/>
    </location>
</feature>
<dbReference type="GO" id="GO:0016020">
    <property type="term" value="C:membrane"/>
    <property type="evidence" value="ECO:0007669"/>
    <property type="project" value="UniProtKB-SubCell"/>
</dbReference>
<feature type="compositionally biased region" description="Basic and acidic residues" evidence="5">
    <location>
        <begin position="485"/>
        <end position="499"/>
    </location>
</feature>
<dbReference type="VEuPathDB" id="FungiDB:SCHCODRAFT_02602315"/>